<dbReference type="InterPro" id="IPR000551">
    <property type="entry name" value="MerR-type_HTH_dom"/>
</dbReference>
<comment type="caution">
    <text evidence="4">The sequence shown here is derived from an EMBL/GenBank/DDBJ whole genome shotgun (WGS) entry which is preliminary data.</text>
</comment>
<accession>F7NJK0</accession>
<keyword evidence="1" id="KW-0238">DNA-binding</keyword>
<dbReference type="SMART" id="SM00422">
    <property type="entry name" value="HTH_MERR"/>
    <property type="match status" value="1"/>
</dbReference>
<dbReference type="OrthoDB" id="9773308at2"/>
<evidence type="ECO:0000313" key="5">
    <source>
        <dbReference type="Proteomes" id="UP000003240"/>
    </source>
</evidence>
<keyword evidence="5" id="KW-1185">Reference proteome</keyword>
<feature type="coiled-coil region" evidence="2">
    <location>
        <begin position="82"/>
        <end position="116"/>
    </location>
</feature>
<dbReference type="InterPro" id="IPR047057">
    <property type="entry name" value="MerR_fam"/>
</dbReference>
<gene>
    <name evidence="4" type="ORF">ALO_11279</name>
</gene>
<dbReference type="EMBL" id="AFGF01000089">
    <property type="protein sequence ID" value="EGO63786.1"/>
    <property type="molecule type" value="Genomic_DNA"/>
</dbReference>
<dbReference type="Pfam" id="PF13411">
    <property type="entry name" value="MerR_1"/>
    <property type="match status" value="1"/>
</dbReference>
<feature type="domain" description="HTH merR-type" evidence="3">
    <location>
        <begin position="1"/>
        <end position="70"/>
    </location>
</feature>
<dbReference type="AlphaFoldDB" id="F7NJK0"/>
<dbReference type="PROSITE" id="PS50937">
    <property type="entry name" value="HTH_MERR_2"/>
    <property type="match status" value="1"/>
</dbReference>
<evidence type="ECO:0000256" key="2">
    <source>
        <dbReference type="SAM" id="Coils"/>
    </source>
</evidence>
<dbReference type="GO" id="GO:0003677">
    <property type="term" value="F:DNA binding"/>
    <property type="evidence" value="ECO:0007669"/>
    <property type="project" value="UniProtKB-KW"/>
</dbReference>
<dbReference type="GO" id="GO:0003700">
    <property type="term" value="F:DNA-binding transcription factor activity"/>
    <property type="evidence" value="ECO:0007669"/>
    <property type="project" value="InterPro"/>
</dbReference>
<dbReference type="InterPro" id="IPR009061">
    <property type="entry name" value="DNA-bd_dom_put_sf"/>
</dbReference>
<reference evidence="4 5" key="1">
    <citation type="journal article" date="2011" name="EMBO J.">
        <title>Structural diversity of bacterial flagellar motors.</title>
        <authorList>
            <person name="Chen S."/>
            <person name="Beeby M."/>
            <person name="Murphy G.E."/>
            <person name="Leadbetter J.R."/>
            <person name="Hendrixson D.R."/>
            <person name="Briegel A."/>
            <person name="Li Z."/>
            <person name="Shi J."/>
            <person name="Tocheva E.I."/>
            <person name="Muller A."/>
            <person name="Dobro M.J."/>
            <person name="Jensen G.J."/>
        </authorList>
    </citation>
    <scope>NUCLEOTIDE SEQUENCE [LARGE SCALE GENOMIC DNA]</scope>
    <source>
        <strain evidence="4 5">DSM 6540</strain>
    </source>
</reference>
<dbReference type="Proteomes" id="UP000003240">
    <property type="component" value="Unassembled WGS sequence"/>
</dbReference>
<dbReference type="PRINTS" id="PR00040">
    <property type="entry name" value="HTHMERR"/>
</dbReference>
<proteinExistence type="predicted"/>
<dbReference type="RefSeq" id="WP_004573391.1">
    <property type="nucleotide sequence ID" value="NZ_AFGF01000089.1"/>
</dbReference>
<organism evidence="4 5">
    <name type="scientific">Acetonema longum DSM 6540</name>
    <dbReference type="NCBI Taxonomy" id="1009370"/>
    <lineage>
        <taxon>Bacteria</taxon>
        <taxon>Bacillati</taxon>
        <taxon>Bacillota</taxon>
        <taxon>Negativicutes</taxon>
        <taxon>Acetonemataceae</taxon>
        <taxon>Acetonema</taxon>
    </lineage>
</organism>
<dbReference type="SUPFAM" id="SSF46955">
    <property type="entry name" value="Putative DNA-binding domain"/>
    <property type="match status" value="1"/>
</dbReference>
<dbReference type="eggNOG" id="COG0789">
    <property type="taxonomic scope" value="Bacteria"/>
</dbReference>
<dbReference type="CDD" id="cd01109">
    <property type="entry name" value="HTH_YyaN"/>
    <property type="match status" value="1"/>
</dbReference>
<protein>
    <submittedName>
        <fullName evidence="4">Transcriptional regulator, MerR family protein</fullName>
    </submittedName>
</protein>
<keyword evidence="2" id="KW-0175">Coiled coil</keyword>
<evidence type="ECO:0000313" key="4">
    <source>
        <dbReference type="EMBL" id="EGO63786.1"/>
    </source>
</evidence>
<evidence type="ECO:0000259" key="3">
    <source>
        <dbReference type="PROSITE" id="PS50937"/>
    </source>
</evidence>
<dbReference type="PANTHER" id="PTHR30204:SF82">
    <property type="entry name" value="TRANSCRIPTIONAL REGULATOR, MERR FAMILY"/>
    <property type="match status" value="1"/>
</dbReference>
<name>F7NJK0_9FIRM</name>
<dbReference type="PANTHER" id="PTHR30204">
    <property type="entry name" value="REDOX-CYCLING DRUG-SENSING TRANSCRIPTIONAL ACTIVATOR SOXR"/>
    <property type="match status" value="1"/>
</dbReference>
<sequence length="129" mass="15168">MYTINEISKICDLSPYTIRFYDKEGLLPFISRGKNGNREFSETDLDLVKLICCLKNTGMQIKEIRQYIDLCMQGPESVDLRKEIMQNHRKDILRQIEELKKNLNIVNLKIAFYNTDEGSRSFIAKQENK</sequence>
<dbReference type="Gene3D" id="1.10.1660.10">
    <property type="match status" value="1"/>
</dbReference>
<evidence type="ECO:0000256" key="1">
    <source>
        <dbReference type="ARBA" id="ARBA00023125"/>
    </source>
</evidence>
<dbReference type="STRING" id="1009370.ALO_11279"/>